<proteinExistence type="predicted"/>
<gene>
    <name evidence="2" type="ORF">METD_I3692714D</name>
</gene>
<dbReference type="AlphaFoldDB" id="A0A2P9HB15"/>
<evidence type="ECO:0000313" key="3">
    <source>
        <dbReference type="Proteomes" id="UP000008070"/>
    </source>
</evidence>
<protein>
    <recommendedName>
        <fullName evidence="4">Peptide chain release factor 2</fullName>
    </recommendedName>
</protein>
<evidence type="ECO:0000313" key="2">
    <source>
        <dbReference type="EMBL" id="SPK02018.1"/>
    </source>
</evidence>
<organism evidence="2 3">
    <name type="scientific">Methylorubrum extorquens (strain DSM 6343 / CIP 106787 / DM4)</name>
    <name type="common">Methylobacterium extorquens</name>
    <dbReference type="NCBI Taxonomy" id="661410"/>
    <lineage>
        <taxon>Bacteria</taxon>
        <taxon>Pseudomonadati</taxon>
        <taxon>Pseudomonadota</taxon>
        <taxon>Alphaproteobacteria</taxon>
        <taxon>Hyphomicrobiales</taxon>
        <taxon>Methylobacteriaceae</taxon>
        <taxon>Methylorubrum</taxon>
    </lineage>
</organism>
<feature type="region of interest" description="Disordered" evidence="1">
    <location>
        <begin position="1"/>
        <end position="23"/>
    </location>
</feature>
<sequence>MRAEIEQASDAAKQSIGLLRRHL</sequence>
<evidence type="ECO:0008006" key="4">
    <source>
        <dbReference type="Google" id="ProtNLM"/>
    </source>
</evidence>
<dbReference type="EMBL" id="FP103042">
    <property type="protein sequence ID" value="SPK02018.1"/>
    <property type="molecule type" value="Genomic_DNA"/>
</dbReference>
<accession>A0A2P9HB15</accession>
<dbReference type="Proteomes" id="UP000008070">
    <property type="component" value="Chromosome"/>
</dbReference>
<name>A0A2P9HB15_METED</name>
<evidence type="ECO:0000256" key="1">
    <source>
        <dbReference type="SAM" id="MobiDB-lite"/>
    </source>
</evidence>
<reference evidence="3" key="1">
    <citation type="journal article" date="2009" name="PLoS ONE">
        <title>Methylobacterium genome sequences: a reference blueprint to investigate microbial metabolism of C1 compounds from natural and industrial sources.</title>
        <authorList>
            <person name="Vuilleumier S."/>
            <person name="Chistoserdova L."/>
            <person name="Lee M.-C."/>
            <person name="Bringel F."/>
            <person name="Lajus A."/>
            <person name="Zhou Y."/>
            <person name="Gourion B."/>
            <person name="Barbe V."/>
            <person name="Chang J."/>
            <person name="Cruveiller S."/>
            <person name="Dossat C."/>
            <person name="Gillett W."/>
            <person name="Gruffaz C."/>
            <person name="Haugen E."/>
            <person name="Hourcade E."/>
            <person name="Levy R."/>
            <person name="Mangenot S."/>
            <person name="Muller E."/>
            <person name="Nadalig T."/>
            <person name="Pagni M."/>
            <person name="Penny C."/>
            <person name="Peyraud R."/>
            <person name="Robinson D.G."/>
            <person name="Roche D."/>
            <person name="Rouy Z."/>
            <person name="Saenampechek C."/>
            <person name="Salvignol G."/>
            <person name="Vallenet D."/>
            <person name="Wu Z."/>
            <person name="Marx C.J."/>
            <person name="Vorholt J.A."/>
            <person name="Olson M.V."/>
            <person name="Kaul R."/>
            <person name="Weissenbach J."/>
            <person name="Medigue C."/>
            <person name="Lidstrom M.E."/>
        </authorList>
    </citation>
    <scope>NUCLEOTIDE SEQUENCE [LARGE SCALE GENOMIC DNA]</scope>
    <source>
        <strain evidence="3">DSM 6343 / CIP 106787 / DM4</strain>
    </source>
</reference>